<evidence type="ECO:0000256" key="3">
    <source>
        <dbReference type="ARBA" id="ARBA00022989"/>
    </source>
</evidence>
<comment type="subcellular location">
    <subcellularLocation>
        <location evidence="1">Endomembrane system</location>
        <topology evidence="1">Multi-pass membrane protein</topology>
    </subcellularLocation>
</comment>
<evidence type="ECO:0000256" key="2">
    <source>
        <dbReference type="ARBA" id="ARBA00022692"/>
    </source>
</evidence>
<feature type="domain" description="DUF1232" evidence="6">
    <location>
        <begin position="82"/>
        <end position="116"/>
    </location>
</feature>
<dbReference type="RefSeq" id="WP_289998208.1">
    <property type="nucleotide sequence ID" value="NZ_JAUEPH010000001.1"/>
</dbReference>
<reference evidence="7" key="1">
    <citation type="submission" date="2023-06" db="EMBL/GenBank/DDBJ databases">
        <title>Robiginitalea aurantiacus sp. nov. and Algoriphagus sediminis sp. nov., isolated from coastal sediment.</title>
        <authorList>
            <person name="Zhou Z.Y."/>
            <person name="An J."/>
            <person name="Jia Y.W."/>
            <person name="Du Z.J."/>
        </authorList>
    </citation>
    <scope>NUCLEOTIDE SEQUENCE</scope>
    <source>
        <strain evidence="7">C2-7</strain>
    </source>
</reference>
<dbReference type="Pfam" id="PF06803">
    <property type="entry name" value="DUF1232"/>
    <property type="match status" value="1"/>
</dbReference>
<evidence type="ECO:0000313" key="8">
    <source>
        <dbReference type="Proteomes" id="UP001171916"/>
    </source>
</evidence>
<gene>
    <name evidence="7" type="ORF">QVH07_00800</name>
</gene>
<keyword evidence="8" id="KW-1185">Reference proteome</keyword>
<protein>
    <submittedName>
        <fullName evidence="7">DUF1232 domain-containing protein</fullName>
    </submittedName>
</protein>
<comment type="caution">
    <text evidence="7">The sequence shown here is derived from an EMBL/GenBank/DDBJ whole genome shotgun (WGS) entry which is preliminary data.</text>
</comment>
<dbReference type="InterPro" id="IPR010652">
    <property type="entry name" value="DUF1232"/>
</dbReference>
<evidence type="ECO:0000259" key="6">
    <source>
        <dbReference type="Pfam" id="PF06803"/>
    </source>
</evidence>
<keyword evidence="4 5" id="KW-0472">Membrane</keyword>
<sequence length="138" mass="15030">MATFKTKSTEILEKAKTLFGKQAELIASQPKKLSALMGKVGAKIGRMASDPRIAQLLEPLGIFVRMLKANYSGAYKISAGTIGFIVLGLVYFVSPIDIIPDFLGVLGFADDVSVVLAIFAKLKDEVADFLEWERTSEE</sequence>
<proteinExistence type="predicted"/>
<dbReference type="Proteomes" id="UP001171916">
    <property type="component" value="Unassembled WGS sequence"/>
</dbReference>
<accession>A0ABT7Y807</accession>
<feature type="transmembrane region" description="Helical" evidence="5">
    <location>
        <begin position="98"/>
        <end position="120"/>
    </location>
</feature>
<evidence type="ECO:0000256" key="4">
    <source>
        <dbReference type="ARBA" id="ARBA00023136"/>
    </source>
</evidence>
<name>A0ABT7Y807_9BACT</name>
<evidence type="ECO:0000256" key="1">
    <source>
        <dbReference type="ARBA" id="ARBA00004127"/>
    </source>
</evidence>
<evidence type="ECO:0000313" key="7">
    <source>
        <dbReference type="EMBL" id="MDN3202658.1"/>
    </source>
</evidence>
<organism evidence="7 8">
    <name type="scientific">Algoriphagus sediminis</name>
    <dbReference type="NCBI Taxonomy" id="3057113"/>
    <lineage>
        <taxon>Bacteria</taxon>
        <taxon>Pseudomonadati</taxon>
        <taxon>Bacteroidota</taxon>
        <taxon>Cytophagia</taxon>
        <taxon>Cytophagales</taxon>
        <taxon>Cyclobacteriaceae</taxon>
        <taxon>Algoriphagus</taxon>
    </lineage>
</organism>
<keyword evidence="3 5" id="KW-1133">Transmembrane helix</keyword>
<dbReference type="EMBL" id="JAUEPH010000001">
    <property type="protein sequence ID" value="MDN3202658.1"/>
    <property type="molecule type" value="Genomic_DNA"/>
</dbReference>
<evidence type="ECO:0000256" key="5">
    <source>
        <dbReference type="SAM" id="Phobius"/>
    </source>
</evidence>
<keyword evidence="2 5" id="KW-0812">Transmembrane</keyword>
<feature type="transmembrane region" description="Helical" evidence="5">
    <location>
        <begin position="73"/>
        <end position="92"/>
    </location>
</feature>